<evidence type="ECO:0000256" key="2">
    <source>
        <dbReference type="SAM" id="SignalP"/>
    </source>
</evidence>
<protein>
    <submittedName>
        <fullName evidence="3">Uncharacterized protein</fullName>
    </submittedName>
</protein>
<dbReference type="SUPFAM" id="SSF48403">
    <property type="entry name" value="Ankyrin repeat"/>
    <property type="match status" value="1"/>
</dbReference>
<dbReference type="AlphaFoldDB" id="A0A4R5Q5K5"/>
<sequence length="226" mass="23428">MRRILHLAPLVLLAFALLPMGEAAAQFGRGSTTSRVPRDMGNSTSRPPPPALPGLQNRRAPDPIPADPNQVLSPNAALFDAINRGDLPAARDAVARGADLESRNVLGLTPTDAAVDQGRNEIMFYLLSVRGGTRVAGPPDEAPAAPPKPGKRGAAAAAARPAAGEVDRSMPMPAPTVRNPRLWAGDGGAPQPDIGFLGFDAGRPAGAVAPQGSSQRSAPEKNRRRS</sequence>
<feature type="compositionally biased region" description="Polar residues" evidence="1">
    <location>
        <begin position="29"/>
        <end position="45"/>
    </location>
</feature>
<dbReference type="InterPro" id="IPR036770">
    <property type="entry name" value="Ankyrin_rpt-contain_sf"/>
</dbReference>
<comment type="caution">
    <text evidence="3">The sequence shown here is derived from an EMBL/GenBank/DDBJ whole genome shotgun (WGS) entry which is preliminary data.</text>
</comment>
<dbReference type="OrthoDB" id="7284510at2"/>
<dbReference type="Proteomes" id="UP000295096">
    <property type="component" value="Unassembled WGS sequence"/>
</dbReference>
<accession>A0A4R5Q5K5</accession>
<keyword evidence="4" id="KW-1185">Reference proteome</keyword>
<gene>
    <name evidence="3" type="ORF">E2C06_33950</name>
</gene>
<dbReference type="RefSeq" id="WP_133292975.1">
    <property type="nucleotide sequence ID" value="NZ_SMSJ01000146.1"/>
</dbReference>
<evidence type="ECO:0000256" key="1">
    <source>
        <dbReference type="SAM" id="MobiDB-lite"/>
    </source>
</evidence>
<evidence type="ECO:0000313" key="3">
    <source>
        <dbReference type="EMBL" id="TDH58182.1"/>
    </source>
</evidence>
<dbReference type="EMBL" id="SMSJ01000146">
    <property type="protein sequence ID" value="TDH58182.1"/>
    <property type="molecule type" value="Genomic_DNA"/>
</dbReference>
<evidence type="ECO:0000313" key="4">
    <source>
        <dbReference type="Proteomes" id="UP000295096"/>
    </source>
</evidence>
<organism evidence="3 4">
    <name type="scientific">Dankookia rubra</name>
    <dbReference type="NCBI Taxonomy" id="1442381"/>
    <lineage>
        <taxon>Bacteria</taxon>
        <taxon>Pseudomonadati</taxon>
        <taxon>Pseudomonadota</taxon>
        <taxon>Alphaproteobacteria</taxon>
        <taxon>Acetobacterales</taxon>
        <taxon>Roseomonadaceae</taxon>
        <taxon>Dankookia</taxon>
    </lineage>
</organism>
<dbReference type="Gene3D" id="1.25.40.20">
    <property type="entry name" value="Ankyrin repeat-containing domain"/>
    <property type="match status" value="1"/>
</dbReference>
<feature type="compositionally biased region" description="Low complexity" evidence="1">
    <location>
        <begin position="152"/>
        <end position="164"/>
    </location>
</feature>
<proteinExistence type="predicted"/>
<name>A0A4R5Q5K5_9PROT</name>
<reference evidence="3 4" key="1">
    <citation type="journal article" date="2016" name="J. Microbiol.">
        <title>Dankookia rubra gen. nov., sp. nov., an alphaproteobacterium isolated from sediment of a shallow stream.</title>
        <authorList>
            <person name="Kim W.H."/>
            <person name="Kim D.H."/>
            <person name="Kang K."/>
            <person name="Ahn T.Y."/>
        </authorList>
    </citation>
    <scope>NUCLEOTIDE SEQUENCE [LARGE SCALE GENOMIC DNA]</scope>
    <source>
        <strain evidence="3 4">JCM30602</strain>
    </source>
</reference>
<feature type="signal peptide" evidence="2">
    <location>
        <begin position="1"/>
        <end position="25"/>
    </location>
</feature>
<feature type="chain" id="PRO_5020964886" evidence="2">
    <location>
        <begin position="26"/>
        <end position="226"/>
    </location>
</feature>
<feature type="region of interest" description="Disordered" evidence="1">
    <location>
        <begin position="26"/>
        <end position="72"/>
    </location>
</feature>
<keyword evidence="2" id="KW-0732">Signal</keyword>
<feature type="region of interest" description="Disordered" evidence="1">
    <location>
        <begin position="133"/>
        <end position="226"/>
    </location>
</feature>